<organism evidence="1 2">
    <name type="scientific">Zopfia rhizophila CBS 207.26</name>
    <dbReference type="NCBI Taxonomy" id="1314779"/>
    <lineage>
        <taxon>Eukaryota</taxon>
        <taxon>Fungi</taxon>
        <taxon>Dikarya</taxon>
        <taxon>Ascomycota</taxon>
        <taxon>Pezizomycotina</taxon>
        <taxon>Dothideomycetes</taxon>
        <taxon>Dothideomycetes incertae sedis</taxon>
        <taxon>Zopfiaceae</taxon>
        <taxon>Zopfia</taxon>
    </lineage>
</organism>
<dbReference type="EMBL" id="ML994636">
    <property type="protein sequence ID" value="KAF2184763.1"/>
    <property type="molecule type" value="Genomic_DNA"/>
</dbReference>
<dbReference type="Proteomes" id="UP000800200">
    <property type="component" value="Unassembled WGS sequence"/>
</dbReference>
<name>A0A6A6E0J7_9PEZI</name>
<evidence type="ECO:0000313" key="1">
    <source>
        <dbReference type="EMBL" id="KAF2184763.1"/>
    </source>
</evidence>
<dbReference type="OrthoDB" id="194358at2759"/>
<sequence>MDGRAKIDPEELLDVLAAYTALENGSPKLRGSKFATRFVRFIIPLLSNDILDAVDDHWTGHTRIRPSHLDQRSKVYVQFRISLHTNLAWEQVREIKYLAATDDAGDPLIEHAGIRGAICVQWVLFARQPLSLEQLYFAVLSGVEPNTPLRCDPDKTSIDIIKRFILDSSKGFTETTTSKAPAVQFIRELVKDSLLKENGSDQGVAG</sequence>
<dbReference type="AlphaFoldDB" id="A0A6A6E0J7"/>
<gene>
    <name evidence="1" type="ORF">K469DRAFT_688383</name>
</gene>
<proteinExistence type="predicted"/>
<keyword evidence="2" id="KW-1185">Reference proteome</keyword>
<protein>
    <submittedName>
        <fullName evidence="1">Uncharacterized protein</fullName>
    </submittedName>
</protein>
<reference evidence="1" key="1">
    <citation type="journal article" date="2020" name="Stud. Mycol.">
        <title>101 Dothideomycetes genomes: a test case for predicting lifestyles and emergence of pathogens.</title>
        <authorList>
            <person name="Haridas S."/>
            <person name="Albert R."/>
            <person name="Binder M."/>
            <person name="Bloem J."/>
            <person name="Labutti K."/>
            <person name="Salamov A."/>
            <person name="Andreopoulos B."/>
            <person name="Baker S."/>
            <person name="Barry K."/>
            <person name="Bills G."/>
            <person name="Bluhm B."/>
            <person name="Cannon C."/>
            <person name="Castanera R."/>
            <person name="Culley D."/>
            <person name="Daum C."/>
            <person name="Ezra D."/>
            <person name="Gonzalez J."/>
            <person name="Henrissat B."/>
            <person name="Kuo A."/>
            <person name="Liang C."/>
            <person name="Lipzen A."/>
            <person name="Lutzoni F."/>
            <person name="Magnuson J."/>
            <person name="Mondo S."/>
            <person name="Nolan M."/>
            <person name="Ohm R."/>
            <person name="Pangilinan J."/>
            <person name="Park H.-J."/>
            <person name="Ramirez L."/>
            <person name="Alfaro M."/>
            <person name="Sun H."/>
            <person name="Tritt A."/>
            <person name="Yoshinaga Y."/>
            <person name="Zwiers L.-H."/>
            <person name="Turgeon B."/>
            <person name="Goodwin S."/>
            <person name="Spatafora J."/>
            <person name="Crous P."/>
            <person name="Grigoriev I."/>
        </authorList>
    </citation>
    <scope>NUCLEOTIDE SEQUENCE</scope>
    <source>
        <strain evidence="1">CBS 207.26</strain>
    </source>
</reference>
<accession>A0A6A6E0J7</accession>
<evidence type="ECO:0000313" key="2">
    <source>
        <dbReference type="Proteomes" id="UP000800200"/>
    </source>
</evidence>